<dbReference type="EMBL" id="KK583406">
    <property type="protein sequence ID" value="KDO18679.1"/>
    <property type="molecule type" value="Genomic_DNA"/>
</dbReference>
<organism evidence="1 2">
    <name type="scientific">Saprolegnia parasitica (strain CBS 223.65)</name>
    <dbReference type="NCBI Taxonomy" id="695850"/>
    <lineage>
        <taxon>Eukaryota</taxon>
        <taxon>Sar</taxon>
        <taxon>Stramenopiles</taxon>
        <taxon>Oomycota</taxon>
        <taxon>Saprolegniomycetes</taxon>
        <taxon>Saprolegniales</taxon>
        <taxon>Saprolegniaceae</taxon>
        <taxon>Saprolegnia</taxon>
    </lineage>
</organism>
<protein>
    <submittedName>
        <fullName evidence="1">Uncharacterized protein</fullName>
    </submittedName>
</protein>
<dbReference type="Proteomes" id="UP000030745">
    <property type="component" value="Unassembled WGS sequence"/>
</dbReference>
<evidence type="ECO:0000313" key="2">
    <source>
        <dbReference type="Proteomes" id="UP000030745"/>
    </source>
</evidence>
<dbReference type="KEGG" id="spar:SPRG_15204"/>
<proteinExistence type="predicted"/>
<name>A0A067BJT7_SAPPC</name>
<dbReference type="AlphaFoldDB" id="A0A067BJT7"/>
<sequence>MRNRMKQKRHRDRFMTERSLLRTQVEELSRLLPTLVATRKSSLVPWRDVAAGLAQASVESRLSLEMLRTKCEELSKRIARMTTWVESMTRPPSPAIVWHLPSPTVLLADVEARKLGLDWFTQHMYFNTDRALAATGLHATTGSLQDLVVVDRGNGFADIIGRIQVTNQLSLEATFAALQDKIWAEMRGDTHPCGTEFLDEELVREIDPRMIYRRTALTADESNYYVCREFVTENRIVFLFGNFNQDALQPENIRWRPRMFWYVLERFGPTETRIKTLFYNGPKVVQGRVMTWKEDMRNDQGDDVPDMPDDLLFSAYQQSIDRDWRPMMTSDVEILTLRGDTT</sequence>
<dbReference type="OMA" id="FSWINIT"/>
<dbReference type="RefSeq" id="XP_012210609.1">
    <property type="nucleotide sequence ID" value="XM_012355219.1"/>
</dbReference>
<gene>
    <name evidence="1" type="ORF">SPRG_15204</name>
</gene>
<reference evidence="1 2" key="1">
    <citation type="journal article" date="2013" name="PLoS Genet.">
        <title>Distinctive expansion of potential virulence genes in the genome of the oomycete fish pathogen Saprolegnia parasitica.</title>
        <authorList>
            <person name="Jiang R.H."/>
            <person name="de Bruijn I."/>
            <person name="Haas B.J."/>
            <person name="Belmonte R."/>
            <person name="Lobach L."/>
            <person name="Christie J."/>
            <person name="van den Ackerveken G."/>
            <person name="Bottin A."/>
            <person name="Bulone V."/>
            <person name="Diaz-Moreno S.M."/>
            <person name="Dumas B."/>
            <person name="Fan L."/>
            <person name="Gaulin E."/>
            <person name="Govers F."/>
            <person name="Grenville-Briggs L.J."/>
            <person name="Horner N.R."/>
            <person name="Levin J.Z."/>
            <person name="Mammella M."/>
            <person name="Meijer H.J."/>
            <person name="Morris P."/>
            <person name="Nusbaum C."/>
            <person name="Oome S."/>
            <person name="Phillips A.J."/>
            <person name="van Rooyen D."/>
            <person name="Rzeszutek E."/>
            <person name="Saraiva M."/>
            <person name="Secombes C.J."/>
            <person name="Seidl M.F."/>
            <person name="Snel B."/>
            <person name="Stassen J.H."/>
            <person name="Sykes S."/>
            <person name="Tripathy S."/>
            <person name="van den Berg H."/>
            <person name="Vega-Arreguin J.C."/>
            <person name="Wawra S."/>
            <person name="Young S.K."/>
            <person name="Zeng Q."/>
            <person name="Dieguez-Uribeondo J."/>
            <person name="Russ C."/>
            <person name="Tyler B.M."/>
            <person name="van West P."/>
        </authorList>
    </citation>
    <scope>NUCLEOTIDE SEQUENCE [LARGE SCALE GENOMIC DNA]</scope>
    <source>
        <strain evidence="1 2">CBS 223.65</strain>
    </source>
</reference>
<dbReference type="VEuPathDB" id="FungiDB:SPRG_15204"/>
<keyword evidence="2" id="KW-1185">Reference proteome</keyword>
<evidence type="ECO:0000313" key="1">
    <source>
        <dbReference type="EMBL" id="KDO18679.1"/>
    </source>
</evidence>
<dbReference type="GeneID" id="24136957"/>
<accession>A0A067BJT7</accession>